<accession>A0A6H5INK7</accession>
<gene>
    <name evidence="2" type="ORF">TBRA_LOCUS10845</name>
</gene>
<dbReference type="Proteomes" id="UP000479190">
    <property type="component" value="Unassembled WGS sequence"/>
</dbReference>
<reference evidence="2 3" key="1">
    <citation type="submission" date="2020-02" db="EMBL/GenBank/DDBJ databases">
        <authorList>
            <person name="Ferguson B K."/>
        </authorList>
    </citation>
    <scope>NUCLEOTIDE SEQUENCE [LARGE SCALE GENOMIC DNA]</scope>
</reference>
<proteinExistence type="predicted"/>
<protein>
    <submittedName>
        <fullName evidence="2">Uncharacterized protein</fullName>
    </submittedName>
</protein>
<evidence type="ECO:0000313" key="3">
    <source>
        <dbReference type="Proteomes" id="UP000479190"/>
    </source>
</evidence>
<feature type="compositionally biased region" description="Polar residues" evidence="1">
    <location>
        <begin position="103"/>
        <end position="113"/>
    </location>
</feature>
<organism evidence="2 3">
    <name type="scientific">Trichogramma brassicae</name>
    <dbReference type="NCBI Taxonomy" id="86971"/>
    <lineage>
        <taxon>Eukaryota</taxon>
        <taxon>Metazoa</taxon>
        <taxon>Ecdysozoa</taxon>
        <taxon>Arthropoda</taxon>
        <taxon>Hexapoda</taxon>
        <taxon>Insecta</taxon>
        <taxon>Pterygota</taxon>
        <taxon>Neoptera</taxon>
        <taxon>Endopterygota</taxon>
        <taxon>Hymenoptera</taxon>
        <taxon>Apocrita</taxon>
        <taxon>Proctotrupomorpha</taxon>
        <taxon>Chalcidoidea</taxon>
        <taxon>Trichogrammatidae</taxon>
        <taxon>Trichogramma</taxon>
    </lineage>
</organism>
<feature type="compositionally biased region" description="Low complexity" evidence="1">
    <location>
        <begin position="115"/>
        <end position="125"/>
    </location>
</feature>
<dbReference type="EMBL" id="CADCXV010000938">
    <property type="protein sequence ID" value="CAB0039086.1"/>
    <property type="molecule type" value="Genomic_DNA"/>
</dbReference>
<feature type="compositionally biased region" description="Basic and acidic residues" evidence="1">
    <location>
        <begin position="60"/>
        <end position="78"/>
    </location>
</feature>
<evidence type="ECO:0000313" key="2">
    <source>
        <dbReference type="EMBL" id="CAB0039086.1"/>
    </source>
</evidence>
<sequence length="233" mass="26071">RREKLLPSAVGSIKTKTSSCAIRTPLGAVPRGNICLRDLYFSSFVTYECQFLLEYSKKEKGESRPDSHSPSKNQEVHQRAITSTGNTEREVRPEHPTVPPLERSSNGDNSQHRTAPPAEQAPEPQIGTPEPSAAAEEMANQGRAPLDQWEELRNALTGIRPVTPSFEGLDHEDPEDYLRKCEAFFTRARIDEDQKVPNTAASTKRRSQEMVGTIRVLGPTIRRIPETRPCKVE</sequence>
<keyword evidence="3" id="KW-1185">Reference proteome</keyword>
<evidence type="ECO:0000256" key="1">
    <source>
        <dbReference type="SAM" id="MobiDB-lite"/>
    </source>
</evidence>
<name>A0A6H5INK7_9HYME</name>
<dbReference type="AlphaFoldDB" id="A0A6H5INK7"/>
<feature type="region of interest" description="Disordered" evidence="1">
    <location>
        <begin position="60"/>
        <end position="137"/>
    </location>
</feature>
<feature type="non-terminal residue" evidence="2">
    <location>
        <position position="1"/>
    </location>
</feature>